<name>A0A1M3T5Q4_ASPLC</name>
<protein>
    <submittedName>
        <fullName evidence="2">Uncharacterized protein</fullName>
    </submittedName>
</protein>
<gene>
    <name evidence="2" type="ORF">ASPFODRAFT_371560</name>
</gene>
<organism evidence="2 3">
    <name type="scientific">Aspergillus luchuensis (strain CBS 106.47)</name>
    <dbReference type="NCBI Taxonomy" id="1137211"/>
    <lineage>
        <taxon>Eukaryota</taxon>
        <taxon>Fungi</taxon>
        <taxon>Dikarya</taxon>
        <taxon>Ascomycota</taxon>
        <taxon>Pezizomycotina</taxon>
        <taxon>Eurotiomycetes</taxon>
        <taxon>Eurotiomycetidae</taxon>
        <taxon>Eurotiales</taxon>
        <taxon>Aspergillaceae</taxon>
        <taxon>Aspergillus</taxon>
        <taxon>Aspergillus subgen. Circumdati</taxon>
    </lineage>
</organism>
<dbReference type="EMBL" id="KV878249">
    <property type="protein sequence ID" value="OJZ82087.1"/>
    <property type="molecule type" value="Genomic_DNA"/>
</dbReference>
<evidence type="ECO:0000313" key="3">
    <source>
        <dbReference type="Proteomes" id="UP000184063"/>
    </source>
</evidence>
<dbReference type="Proteomes" id="UP000184063">
    <property type="component" value="Unassembled WGS sequence"/>
</dbReference>
<keyword evidence="1" id="KW-0812">Transmembrane</keyword>
<dbReference type="VEuPathDB" id="FungiDB:ASPFODRAFT_371560"/>
<accession>A0A1M3T5Q4</accession>
<keyword evidence="1" id="KW-1133">Transmembrane helix</keyword>
<feature type="transmembrane region" description="Helical" evidence="1">
    <location>
        <begin position="56"/>
        <end position="74"/>
    </location>
</feature>
<proteinExistence type="predicted"/>
<sequence length="77" mass="8781">MVNNKGLLVLGCIEWHPTDEGVYQLPKAQLARMVKNLLGKRKSEHEQLERCTIMKAYQAAVFAFLMLCFSAPLLQFV</sequence>
<reference evidence="3" key="1">
    <citation type="journal article" date="2017" name="Genome Biol.">
        <title>Comparative genomics reveals high biological diversity and specific adaptations in the industrially and medically important fungal genus Aspergillus.</title>
        <authorList>
            <person name="de Vries R.P."/>
            <person name="Riley R."/>
            <person name="Wiebenga A."/>
            <person name="Aguilar-Osorio G."/>
            <person name="Amillis S."/>
            <person name="Uchima C.A."/>
            <person name="Anderluh G."/>
            <person name="Asadollahi M."/>
            <person name="Askin M."/>
            <person name="Barry K."/>
            <person name="Battaglia E."/>
            <person name="Bayram O."/>
            <person name="Benocci T."/>
            <person name="Braus-Stromeyer S.A."/>
            <person name="Caldana C."/>
            <person name="Canovas D."/>
            <person name="Cerqueira G.C."/>
            <person name="Chen F."/>
            <person name="Chen W."/>
            <person name="Choi C."/>
            <person name="Clum A."/>
            <person name="Dos Santos R.A."/>
            <person name="Damasio A.R."/>
            <person name="Diallinas G."/>
            <person name="Emri T."/>
            <person name="Fekete E."/>
            <person name="Flipphi M."/>
            <person name="Freyberg S."/>
            <person name="Gallo A."/>
            <person name="Gournas C."/>
            <person name="Habgood R."/>
            <person name="Hainaut M."/>
            <person name="Harispe M.L."/>
            <person name="Henrissat B."/>
            <person name="Hilden K.S."/>
            <person name="Hope R."/>
            <person name="Hossain A."/>
            <person name="Karabika E."/>
            <person name="Karaffa L."/>
            <person name="Karanyi Z."/>
            <person name="Krasevec N."/>
            <person name="Kuo A."/>
            <person name="Kusch H."/>
            <person name="LaButti K."/>
            <person name="Lagendijk E.L."/>
            <person name="Lapidus A."/>
            <person name="Levasseur A."/>
            <person name="Lindquist E."/>
            <person name="Lipzen A."/>
            <person name="Logrieco A.F."/>
            <person name="MacCabe A."/>
            <person name="Maekelae M.R."/>
            <person name="Malavazi I."/>
            <person name="Melin P."/>
            <person name="Meyer V."/>
            <person name="Mielnichuk N."/>
            <person name="Miskei M."/>
            <person name="Molnar A.P."/>
            <person name="Mule G."/>
            <person name="Ngan C.Y."/>
            <person name="Orejas M."/>
            <person name="Orosz E."/>
            <person name="Ouedraogo J.P."/>
            <person name="Overkamp K.M."/>
            <person name="Park H.-S."/>
            <person name="Perrone G."/>
            <person name="Piumi F."/>
            <person name="Punt P.J."/>
            <person name="Ram A.F."/>
            <person name="Ramon A."/>
            <person name="Rauscher S."/>
            <person name="Record E."/>
            <person name="Riano-Pachon D.M."/>
            <person name="Robert V."/>
            <person name="Roehrig J."/>
            <person name="Ruller R."/>
            <person name="Salamov A."/>
            <person name="Salih N.S."/>
            <person name="Samson R.A."/>
            <person name="Sandor E."/>
            <person name="Sanguinetti M."/>
            <person name="Schuetze T."/>
            <person name="Sepcic K."/>
            <person name="Shelest E."/>
            <person name="Sherlock G."/>
            <person name="Sophianopoulou V."/>
            <person name="Squina F.M."/>
            <person name="Sun H."/>
            <person name="Susca A."/>
            <person name="Todd R.B."/>
            <person name="Tsang A."/>
            <person name="Unkles S.E."/>
            <person name="van de Wiele N."/>
            <person name="van Rossen-Uffink D."/>
            <person name="Oliveira J.V."/>
            <person name="Vesth T.C."/>
            <person name="Visser J."/>
            <person name="Yu J.-H."/>
            <person name="Zhou M."/>
            <person name="Andersen M.R."/>
            <person name="Archer D.B."/>
            <person name="Baker S.E."/>
            <person name="Benoit I."/>
            <person name="Brakhage A.A."/>
            <person name="Braus G.H."/>
            <person name="Fischer R."/>
            <person name="Frisvad J.C."/>
            <person name="Goldman G.H."/>
            <person name="Houbraken J."/>
            <person name="Oakley B."/>
            <person name="Pocsi I."/>
            <person name="Scazzocchio C."/>
            <person name="Seiboth B."/>
            <person name="vanKuyk P.A."/>
            <person name="Wortman J."/>
            <person name="Dyer P.S."/>
            <person name="Grigoriev I.V."/>
        </authorList>
    </citation>
    <scope>NUCLEOTIDE SEQUENCE [LARGE SCALE GENOMIC DNA]</scope>
    <source>
        <strain evidence="3">CBS 106.47</strain>
    </source>
</reference>
<keyword evidence="1" id="KW-0472">Membrane</keyword>
<dbReference type="AlphaFoldDB" id="A0A1M3T5Q4"/>
<evidence type="ECO:0000313" key="2">
    <source>
        <dbReference type="EMBL" id="OJZ82087.1"/>
    </source>
</evidence>
<evidence type="ECO:0000256" key="1">
    <source>
        <dbReference type="SAM" id="Phobius"/>
    </source>
</evidence>